<reference evidence="2 3" key="1">
    <citation type="submission" date="2017-12" db="EMBL/GenBank/DDBJ databases">
        <title>Comparative genomics of Botrytis spp.</title>
        <authorList>
            <person name="Valero-Jimenez C.A."/>
            <person name="Tapia P."/>
            <person name="Veloso J."/>
            <person name="Silva-Moreno E."/>
            <person name="Staats M."/>
            <person name="Valdes J.H."/>
            <person name="Van Kan J.A.L."/>
        </authorList>
    </citation>
    <scope>NUCLEOTIDE SEQUENCE [LARGE SCALE GENOMIC DNA]</scope>
    <source>
        <strain evidence="2 3">MUCL3349</strain>
    </source>
</reference>
<dbReference type="Proteomes" id="UP000297280">
    <property type="component" value="Unassembled WGS sequence"/>
</dbReference>
<sequence>MRDRSNASYHPAAFQAPNLQDKKPFSFPLNYTGEPAPNIEGARENGRPGDASDRKDDANKKKVSKTSDADTRGSSRDEDGTNRIDDAYNKEAPKTSGTHTHRSSRNDDVGAPNKPAKKAKKKTEEEGGNSVDKKNGSRFGGALSDLRSKVKRR</sequence>
<dbReference type="AlphaFoldDB" id="A0A4Z1KTT0"/>
<organism evidence="2 3">
    <name type="scientific">Botrytis porri</name>
    <dbReference type="NCBI Taxonomy" id="87229"/>
    <lineage>
        <taxon>Eukaryota</taxon>
        <taxon>Fungi</taxon>
        <taxon>Dikarya</taxon>
        <taxon>Ascomycota</taxon>
        <taxon>Pezizomycotina</taxon>
        <taxon>Leotiomycetes</taxon>
        <taxon>Helotiales</taxon>
        <taxon>Sclerotiniaceae</taxon>
        <taxon>Botrytis</taxon>
    </lineage>
</organism>
<feature type="compositionally biased region" description="Basic and acidic residues" evidence="1">
    <location>
        <begin position="41"/>
        <end position="93"/>
    </location>
</feature>
<evidence type="ECO:0000313" key="3">
    <source>
        <dbReference type="Proteomes" id="UP000297280"/>
    </source>
</evidence>
<evidence type="ECO:0000256" key="1">
    <source>
        <dbReference type="SAM" id="MobiDB-lite"/>
    </source>
</evidence>
<feature type="region of interest" description="Disordered" evidence="1">
    <location>
        <begin position="1"/>
        <end position="153"/>
    </location>
</feature>
<gene>
    <name evidence="2" type="ORF">BPOR_0195g00080</name>
</gene>
<accession>A0A4Z1KTT0</accession>
<protein>
    <submittedName>
        <fullName evidence="2">Uncharacterized protein</fullName>
    </submittedName>
</protein>
<dbReference type="EMBL" id="PQXO01000195">
    <property type="protein sequence ID" value="TGO87922.1"/>
    <property type="molecule type" value="Genomic_DNA"/>
</dbReference>
<comment type="caution">
    <text evidence="2">The sequence shown here is derived from an EMBL/GenBank/DDBJ whole genome shotgun (WGS) entry which is preliminary data.</text>
</comment>
<keyword evidence="3" id="KW-1185">Reference proteome</keyword>
<name>A0A4Z1KTT0_9HELO</name>
<proteinExistence type="predicted"/>
<dbReference type="OrthoDB" id="3556912at2759"/>
<evidence type="ECO:0000313" key="2">
    <source>
        <dbReference type="EMBL" id="TGO87922.1"/>
    </source>
</evidence>